<feature type="domain" description="Fumarylacetoacetase-like C-terminal" evidence="3">
    <location>
        <begin position="55"/>
        <end position="249"/>
    </location>
</feature>
<dbReference type="Proteomes" id="UP000294682">
    <property type="component" value="Unassembled WGS sequence"/>
</dbReference>
<protein>
    <submittedName>
        <fullName evidence="5">2-keto-4-pentenoate hydratase/2-oxohepta-3-ene-1,7-dioic acid hydratase in catechol pathway</fullName>
    </submittedName>
</protein>
<comment type="similarity">
    <text evidence="1">Belongs to the FAH family.</text>
</comment>
<feature type="domain" description="Rv2993c-like N-terminal" evidence="4">
    <location>
        <begin position="1"/>
        <end position="50"/>
    </location>
</feature>
<dbReference type="PANTHER" id="PTHR11820">
    <property type="entry name" value="ACYLPYRUVASE"/>
    <property type="match status" value="1"/>
</dbReference>
<dbReference type="RefSeq" id="WP_079697859.1">
    <property type="nucleotide sequence ID" value="NZ_SLUK01000013.1"/>
</dbReference>
<dbReference type="GO" id="GO:0046872">
    <property type="term" value="F:metal ion binding"/>
    <property type="evidence" value="ECO:0007669"/>
    <property type="project" value="UniProtKB-KW"/>
</dbReference>
<dbReference type="PANTHER" id="PTHR11820:SF7">
    <property type="entry name" value="ACYLPYRUVASE FAHD1, MITOCHONDRIAL"/>
    <property type="match status" value="1"/>
</dbReference>
<evidence type="ECO:0000256" key="2">
    <source>
        <dbReference type="ARBA" id="ARBA00022723"/>
    </source>
</evidence>
<dbReference type="GO" id="GO:0016853">
    <property type="term" value="F:isomerase activity"/>
    <property type="evidence" value="ECO:0007669"/>
    <property type="project" value="UniProtKB-ARBA"/>
</dbReference>
<evidence type="ECO:0000259" key="4">
    <source>
        <dbReference type="Pfam" id="PF10370"/>
    </source>
</evidence>
<evidence type="ECO:0000259" key="3">
    <source>
        <dbReference type="Pfam" id="PF01557"/>
    </source>
</evidence>
<dbReference type="InterPro" id="IPR036663">
    <property type="entry name" value="Fumarylacetoacetase_C_sf"/>
</dbReference>
<keyword evidence="2" id="KW-0479">Metal-binding</keyword>
<organism evidence="5 6">
    <name type="scientific">Harryflintia acetispora</name>
    <dbReference type="NCBI Taxonomy" id="1849041"/>
    <lineage>
        <taxon>Bacteria</taxon>
        <taxon>Bacillati</taxon>
        <taxon>Bacillota</taxon>
        <taxon>Clostridia</taxon>
        <taxon>Eubacteriales</taxon>
        <taxon>Oscillospiraceae</taxon>
        <taxon>Harryflintia</taxon>
    </lineage>
</organism>
<dbReference type="Pfam" id="PF01557">
    <property type="entry name" value="FAA_hydrolase"/>
    <property type="match status" value="1"/>
</dbReference>
<dbReference type="FunFam" id="3.90.850.10:FF:000002">
    <property type="entry name" value="2-hydroxyhepta-2,4-diene-1,7-dioate isomerase"/>
    <property type="match status" value="1"/>
</dbReference>
<dbReference type="InterPro" id="IPR018833">
    <property type="entry name" value="Rv2993c-like_N"/>
</dbReference>
<dbReference type="AlphaFoldDB" id="A0A9X8Y7D7"/>
<proteinExistence type="inferred from homology"/>
<comment type="caution">
    <text evidence="5">The sequence shown here is derived from an EMBL/GenBank/DDBJ whole genome shotgun (WGS) entry which is preliminary data.</text>
</comment>
<name>A0A9X8Y7D7_9FIRM</name>
<dbReference type="GO" id="GO:0019752">
    <property type="term" value="P:carboxylic acid metabolic process"/>
    <property type="evidence" value="ECO:0007669"/>
    <property type="project" value="UniProtKB-ARBA"/>
</dbReference>
<dbReference type="SUPFAM" id="SSF56529">
    <property type="entry name" value="FAH"/>
    <property type="match status" value="1"/>
</dbReference>
<sequence>MKLLRYTHEGREAFGFLRKDTVYELRGDLLGEYEATGAALPLTALTLLPPINPTKAVCVGLNYRDHAEEMNLEIPDEPVLFLKPSTALLPPGGTIRWPRLSSQIDYEGELAIVIGKTAHEVPPERAKEYILGYTCANDVTARDLQPGHGQWTLAKGFDTFLPLGPWVETMLDPGALEIETLLDGRVMQRSNTRHLIFDPLFLLSYVSQVMTLLPGDVILTGTPSGVGPMVHGSQVEIRIEGIGSLQNTLE</sequence>
<dbReference type="OrthoDB" id="9805307at2"/>
<dbReference type="Gene3D" id="3.90.850.10">
    <property type="entry name" value="Fumarylacetoacetase-like, C-terminal domain"/>
    <property type="match status" value="1"/>
</dbReference>
<dbReference type="GO" id="GO:0018773">
    <property type="term" value="F:acetylpyruvate hydrolase activity"/>
    <property type="evidence" value="ECO:0007669"/>
    <property type="project" value="TreeGrafter"/>
</dbReference>
<keyword evidence="6" id="KW-1185">Reference proteome</keyword>
<dbReference type="InterPro" id="IPR011234">
    <property type="entry name" value="Fumarylacetoacetase-like_C"/>
</dbReference>
<evidence type="ECO:0000256" key="1">
    <source>
        <dbReference type="ARBA" id="ARBA00010211"/>
    </source>
</evidence>
<evidence type="ECO:0000313" key="5">
    <source>
        <dbReference type="EMBL" id="TCL41623.1"/>
    </source>
</evidence>
<evidence type="ECO:0000313" key="6">
    <source>
        <dbReference type="Proteomes" id="UP000294682"/>
    </source>
</evidence>
<reference evidence="5 6" key="1">
    <citation type="submission" date="2019-03" db="EMBL/GenBank/DDBJ databases">
        <title>Genomic Encyclopedia of Type Strains, Phase IV (KMG-IV): sequencing the most valuable type-strain genomes for metagenomic binning, comparative biology and taxonomic classification.</title>
        <authorList>
            <person name="Goeker M."/>
        </authorList>
    </citation>
    <scope>NUCLEOTIDE SEQUENCE [LARGE SCALE GENOMIC DNA]</scope>
    <source>
        <strain evidence="5 6">DSM 100433</strain>
    </source>
</reference>
<accession>A0A9X8Y7D7</accession>
<dbReference type="EMBL" id="SLUK01000013">
    <property type="protein sequence ID" value="TCL41623.1"/>
    <property type="molecule type" value="Genomic_DNA"/>
</dbReference>
<gene>
    <name evidence="5" type="ORF">EDD78_11397</name>
</gene>
<dbReference type="Pfam" id="PF10370">
    <property type="entry name" value="Rv2993c-like_N"/>
    <property type="match status" value="1"/>
</dbReference>